<dbReference type="Pfam" id="PF20648">
    <property type="entry name" value="DUF6809"/>
    <property type="match status" value="1"/>
</dbReference>
<dbReference type="OrthoDB" id="2612985at2"/>
<organism evidence="1 2">
    <name type="scientific">Paenibacillus durus</name>
    <name type="common">Paenibacillus azotofixans</name>
    <dbReference type="NCBI Taxonomy" id="44251"/>
    <lineage>
        <taxon>Bacteria</taxon>
        <taxon>Bacillati</taxon>
        <taxon>Bacillota</taxon>
        <taxon>Bacilli</taxon>
        <taxon>Bacillales</taxon>
        <taxon>Paenibacillaceae</taxon>
        <taxon>Paenibacillus</taxon>
    </lineage>
</organism>
<protein>
    <submittedName>
        <fullName evidence="1">Uncharacterized protein</fullName>
    </submittedName>
</protein>
<dbReference type="KEGG" id="pdu:PDUR_01010"/>
<evidence type="ECO:0000313" key="1">
    <source>
        <dbReference type="EMBL" id="AIQ10764.1"/>
    </source>
</evidence>
<sequence>MGVFRISMVKMDTLGKYFPKKRETLSELEALENAYLDGMKEVLTEVAAKRHLEIGGMLSDNPRIRKANDLSHYAIENLHNSLNDEQRKLYGQMEEAVNSERGLEDEESFIMGFLEGYRFIKELQRSGGGLTLL</sequence>
<accession>A0A089INV8</accession>
<dbReference type="EMBL" id="CP009288">
    <property type="protein sequence ID" value="AIQ10764.1"/>
    <property type="molecule type" value="Genomic_DNA"/>
</dbReference>
<dbReference type="RefSeq" id="WP_042204685.1">
    <property type="nucleotide sequence ID" value="NZ_CP009288.1"/>
</dbReference>
<keyword evidence="2" id="KW-1185">Reference proteome</keyword>
<evidence type="ECO:0000313" key="2">
    <source>
        <dbReference type="Proteomes" id="UP000029409"/>
    </source>
</evidence>
<name>A0A089INV8_PAEDU</name>
<dbReference type="eggNOG" id="ENOG50306BY">
    <property type="taxonomic scope" value="Bacteria"/>
</dbReference>
<dbReference type="InterPro" id="IPR049215">
    <property type="entry name" value="DUF6809"/>
</dbReference>
<proteinExistence type="predicted"/>
<dbReference type="AlphaFoldDB" id="A0A089INV8"/>
<gene>
    <name evidence="1" type="ORF">PDUR_01010</name>
</gene>
<reference evidence="1 2" key="1">
    <citation type="submission" date="2014-08" db="EMBL/GenBank/DDBJ databases">
        <title>Comparative genomics of the Paenibacillus odorifer group.</title>
        <authorList>
            <person name="den Bakker H.C."/>
            <person name="Tsai Y.-C."/>
            <person name="Martin N."/>
            <person name="Korlach J."/>
            <person name="Wiedmann M."/>
        </authorList>
    </citation>
    <scope>NUCLEOTIDE SEQUENCE [LARGE SCALE GENOMIC DNA]</scope>
    <source>
        <strain evidence="1 2">DSM 1735</strain>
    </source>
</reference>
<dbReference type="Proteomes" id="UP000029409">
    <property type="component" value="Chromosome"/>
</dbReference>